<dbReference type="RefSeq" id="WP_152581754.1">
    <property type="nucleotide sequence ID" value="NZ_JALCCS010000012.1"/>
</dbReference>
<feature type="transmembrane region" description="Helical" evidence="1">
    <location>
        <begin position="94"/>
        <end position="118"/>
    </location>
</feature>
<feature type="transmembrane region" description="Helical" evidence="1">
    <location>
        <begin position="124"/>
        <end position="145"/>
    </location>
</feature>
<feature type="transmembrane region" description="Helical" evidence="1">
    <location>
        <begin position="46"/>
        <end position="68"/>
    </location>
</feature>
<reference evidence="2 3" key="1">
    <citation type="submission" date="2018-04" db="EMBL/GenBank/DDBJ databases">
        <authorList>
            <person name="Eckel V.P."/>
            <person name="Vogel R.F."/>
        </authorList>
    </citation>
    <scope>NUCLEOTIDE SEQUENCE [LARGE SCALE GENOMIC DNA]</scope>
    <source>
        <strain evidence="3">TMW 2.1764</strain>
    </source>
</reference>
<feature type="transmembrane region" description="Helical" evidence="1">
    <location>
        <begin position="21"/>
        <end position="40"/>
    </location>
</feature>
<dbReference type="GeneID" id="78128212"/>
<dbReference type="OrthoDB" id="3238272at2"/>
<protein>
    <recommendedName>
        <fullName evidence="4">ABC-2 transporter permease</fullName>
    </recommendedName>
</protein>
<dbReference type="EMBL" id="QDAG01000013">
    <property type="protein sequence ID" value="KAE8126442.1"/>
    <property type="molecule type" value="Genomic_DNA"/>
</dbReference>
<proteinExistence type="predicted"/>
<evidence type="ECO:0000313" key="3">
    <source>
        <dbReference type="Proteomes" id="UP000325415"/>
    </source>
</evidence>
<evidence type="ECO:0000256" key="1">
    <source>
        <dbReference type="SAM" id="Phobius"/>
    </source>
</evidence>
<dbReference type="InterPro" id="IPR025699">
    <property type="entry name" value="ABC2_memb-like"/>
</dbReference>
<feature type="transmembrane region" description="Helical" evidence="1">
    <location>
        <begin position="185"/>
        <end position="217"/>
    </location>
</feature>
<dbReference type="AlphaFoldDB" id="A0A5N6RYN0"/>
<accession>A0A5N6RYN0</accession>
<keyword evidence="1" id="KW-0812">Transmembrane</keyword>
<keyword evidence="3" id="KW-1185">Reference proteome</keyword>
<comment type="caution">
    <text evidence="2">The sequence shown here is derived from an EMBL/GenBank/DDBJ whole genome shotgun (WGS) entry which is preliminary data.</text>
</comment>
<organism evidence="2 3">
    <name type="scientific">Bifidobacterium tibiigranuli</name>
    <dbReference type="NCBI Taxonomy" id="2172043"/>
    <lineage>
        <taxon>Bacteria</taxon>
        <taxon>Bacillati</taxon>
        <taxon>Actinomycetota</taxon>
        <taxon>Actinomycetes</taxon>
        <taxon>Bifidobacteriales</taxon>
        <taxon>Bifidobacteriaceae</taxon>
        <taxon>Bifidobacterium</taxon>
    </lineage>
</organism>
<name>A0A5N6RYN0_9BIFI</name>
<gene>
    <name evidence="2" type="ORF">DDE84_11050</name>
</gene>
<feature type="transmembrane region" description="Helical" evidence="1">
    <location>
        <begin position="157"/>
        <end position="179"/>
    </location>
</feature>
<evidence type="ECO:0000313" key="2">
    <source>
        <dbReference type="EMBL" id="KAE8126442.1"/>
    </source>
</evidence>
<keyword evidence="1" id="KW-0472">Membrane</keyword>
<sequence>MNAIAKAVRLDRLRMTANGMLSMLVMAALPPAFVLLLGGFDGVSIVVTGVIEGMLMTVPAALTMNLFVYEDQNNHRQMNAIVPIARQYQVVGRYLIMAVVDVCAVMDFALCIGLTYVVGGGTDLTSALVGLAVVFGGSIVMESILLPLMYRFSSAEIVLLLMVGLMLVVFALCALALLFKAQVTAIVACLGAHVFVLMPLTVLIGVAFVAIVVAASLSISLRIYLRKEL</sequence>
<evidence type="ECO:0008006" key="4">
    <source>
        <dbReference type="Google" id="ProtNLM"/>
    </source>
</evidence>
<keyword evidence="1" id="KW-1133">Transmembrane helix</keyword>
<dbReference type="Proteomes" id="UP000325415">
    <property type="component" value="Unassembled WGS sequence"/>
</dbReference>
<dbReference type="Pfam" id="PF13346">
    <property type="entry name" value="ABC2_membrane_5"/>
    <property type="match status" value="1"/>
</dbReference>